<evidence type="ECO:0000259" key="11">
    <source>
        <dbReference type="Pfam" id="PF02852"/>
    </source>
</evidence>
<dbReference type="PROSITE" id="PS00076">
    <property type="entry name" value="PYRIDINE_REDOX_1"/>
    <property type="match status" value="1"/>
</dbReference>
<dbReference type="PANTHER" id="PTHR43014:SF2">
    <property type="entry name" value="MERCURIC REDUCTASE"/>
    <property type="match status" value="1"/>
</dbReference>
<dbReference type="PRINTS" id="PR00368">
    <property type="entry name" value="FADPNR"/>
</dbReference>
<evidence type="ECO:0000256" key="5">
    <source>
        <dbReference type="ARBA" id="ARBA00022857"/>
    </source>
</evidence>
<dbReference type="PANTHER" id="PTHR43014">
    <property type="entry name" value="MERCURIC REDUCTASE"/>
    <property type="match status" value="1"/>
</dbReference>
<evidence type="ECO:0000256" key="3">
    <source>
        <dbReference type="ARBA" id="ARBA00022630"/>
    </source>
</evidence>
<dbReference type="SUPFAM" id="SSF51905">
    <property type="entry name" value="FAD/NAD(P)-binding domain"/>
    <property type="match status" value="1"/>
</dbReference>
<keyword evidence="6 9" id="KW-0560">Oxidoreductase</keyword>
<proteinExistence type="inferred from homology"/>
<name>A0ABQ6MIC7_9STRA</name>
<evidence type="ECO:0000313" key="13">
    <source>
        <dbReference type="EMBL" id="GMI26427.1"/>
    </source>
</evidence>
<dbReference type="InterPro" id="IPR023753">
    <property type="entry name" value="FAD/NAD-binding_dom"/>
</dbReference>
<organism evidence="13 14">
    <name type="scientific">Tetraparma gracilis</name>
    <dbReference type="NCBI Taxonomy" id="2962635"/>
    <lineage>
        <taxon>Eukaryota</taxon>
        <taxon>Sar</taxon>
        <taxon>Stramenopiles</taxon>
        <taxon>Ochrophyta</taxon>
        <taxon>Bolidophyceae</taxon>
        <taxon>Parmales</taxon>
        <taxon>Triparmaceae</taxon>
        <taxon>Tetraparma</taxon>
    </lineage>
</organism>
<dbReference type="Gene3D" id="3.30.390.30">
    <property type="match status" value="1"/>
</dbReference>
<evidence type="ECO:0008006" key="15">
    <source>
        <dbReference type="Google" id="ProtNLM"/>
    </source>
</evidence>
<dbReference type="InterPro" id="IPR036188">
    <property type="entry name" value="FAD/NAD-bd_sf"/>
</dbReference>
<gene>
    <name evidence="13" type="ORF">TeGR_g5403</name>
</gene>
<dbReference type="Pfam" id="PF02852">
    <property type="entry name" value="Pyr_redox_dim"/>
    <property type="match status" value="1"/>
</dbReference>
<keyword evidence="3 9" id="KW-0285">Flavoprotein</keyword>
<dbReference type="InterPro" id="IPR016156">
    <property type="entry name" value="FAD/NAD-linked_Rdtase_dimer_sf"/>
</dbReference>
<feature type="domain" description="Pyridine nucleotide-disulphide oxidoreductase dimerisation" evidence="11">
    <location>
        <begin position="432"/>
        <end position="539"/>
    </location>
</feature>
<keyword evidence="10" id="KW-1133">Transmembrane helix</keyword>
<dbReference type="Gene3D" id="3.50.50.60">
    <property type="entry name" value="FAD/NAD(P)-binding domain"/>
    <property type="match status" value="2"/>
</dbReference>
<keyword evidence="10" id="KW-0812">Transmembrane</keyword>
<evidence type="ECO:0000256" key="10">
    <source>
        <dbReference type="SAM" id="Phobius"/>
    </source>
</evidence>
<evidence type="ECO:0000256" key="9">
    <source>
        <dbReference type="RuleBase" id="RU003691"/>
    </source>
</evidence>
<feature type="transmembrane region" description="Helical" evidence="10">
    <location>
        <begin position="599"/>
        <end position="618"/>
    </location>
</feature>
<evidence type="ECO:0000313" key="14">
    <source>
        <dbReference type="Proteomes" id="UP001165060"/>
    </source>
</evidence>
<accession>A0ABQ6MIC7</accession>
<comment type="similarity">
    <text evidence="2 9">Belongs to the class-I pyridine nucleotide-disulfide oxidoreductase family.</text>
</comment>
<evidence type="ECO:0000256" key="4">
    <source>
        <dbReference type="ARBA" id="ARBA00022827"/>
    </source>
</evidence>
<protein>
    <recommendedName>
        <fullName evidence="15">Mercuric reductase</fullName>
    </recommendedName>
</protein>
<dbReference type="Pfam" id="PF07992">
    <property type="entry name" value="Pyr_redox_2"/>
    <property type="match status" value="1"/>
</dbReference>
<dbReference type="InterPro" id="IPR012999">
    <property type="entry name" value="Pyr_OxRdtase_I_AS"/>
</dbReference>
<keyword evidence="14" id="KW-1185">Reference proteome</keyword>
<evidence type="ECO:0000256" key="8">
    <source>
        <dbReference type="ARBA" id="ARBA00023284"/>
    </source>
</evidence>
<dbReference type="PRINTS" id="PR00411">
    <property type="entry name" value="PNDRDTASEI"/>
</dbReference>
<keyword evidence="10" id="KW-0472">Membrane</keyword>
<dbReference type="Proteomes" id="UP001165060">
    <property type="component" value="Unassembled WGS sequence"/>
</dbReference>
<comment type="caution">
    <text evidence="13">The sequence shown here is derived from an EMBL/GenBank/DDBJ whole genome shotgun (WGS) entry which is preliminary data.</text>
</comment>
<keyword evidence="5" id="KW-0521">NADP</keyword>
<evidence type="ECO:0000256" key="2">
    <source>
        <dbReference type="ARBA" id="ARBA00007532"/>
    </source>
</evidence>
<sequence length="621" mass="64247">MPSSRPNLGSAAASHVDQLPAYGAAGTPFGGDSEEAGVWPNDVRNAKLLDHVAPIWNNPEPPADGTLYYDLVSIGAGAGGLVSAKQSSRRGFRSALIERHLAGGDCLNVGCVPSKALLRAAKAAKERRGGDLGMKPDTPTPDFPAIMARLRDCRVKIAPADAAATTASVGCAVFRGSAVFTGPNSLLVTPSSDCPSQSPIPINFGKCVVAVGGTALIPPQIPSLKTVPYHTNATLYNLTALPPRIAVLGGGPIGLEMAQAFALLGSKVTVVLRGPKPLPKEDPDAAAAVTAALVGDGVEFLSNCTISNVSTTQNKAGWTPERPCHDGKFPTIRIEYAGGKEKLEVDLLLVATGRKANTGGIGLEKAGVTVDPKAGGVVVVNDLLQSPSNPDVYAVGDCASKMQFTHLAGTHAQMVVDNALFGGNRKCSDLVVPWATFTEPEVAHVGVYGHEAEEGTLDTYTSGLKGNDRAICDGDEMLGGFVKVHCLKGTETIVGATVVAPHAGEMISELTVALQFKIPLGQRGLGGVIHPYPTVSDAVGGCGFQCKVARWGKVAEGGDEIAPMRKEDRGKDKRKVVKETHQEMGGAGGGGAEVMAKGFFGGVLFAMAAFVAANQVLAKRK</sequence>
<comment type="cofactor">
    <cofactor evidence="1">
        <name>FAD</name>
        <dbReference type="ChEBI" id="CHEBI:57692"/>
    </cofactor>
</comment>
<keyword evidence="7" id="KW-1015">Disulfide bond</keyword>
<dbReference type="EMBL" id="BRYB01002849">
    <property type="protein sequence ID" value="GMI26427.1"/>
    <property type="molecule type" value="Genomic_DNA"/>
</dbReference>
<dbReference type="SUPFAM" id="SSF55424">
    <property type="entry name" value="FAD/NAD-linked reductases, dimerisation (C-terminal) domain"/>
    <property type="match status" value="1"/>
</dbReference>
<keyword evidence="8 9" id="KW-0676">Redox-active center</keyword>
<evidence type="ECO:0000256" key="7">
    <source>
        <dbReference type="ARBA" id="ARBA00023157"/>
    </source>
</evidence>
<keyword evidence="4 9" id="KW-0274">FAD</keyword>
<evidence type="ECO:0000259" key="12">
    <source>
        <dbReference type="Pfam" id="PF07992"/>
    </source>
</evidence>
<feature type="domain" description="FAD/NAD(P)-binding" evidence="12">
    <location>
        <begin position="69"/>
        <end position="411"/>
    </location>
</feature>
<evidence type="ECO:0000256" key="6">
    <source>
        <dbReference type="ARBA" id="ARBA00023002"/>
    </source>
</evidence>
<evidence type="ECO:0000256" key="1">
    <source>
        <dbReference type="ARBA" id="ARBA00001974"/>
    </source>
</evidence>
<reference evidence="13 14" key="1">
    <citation type="journal article" date="2023" name="Commun. Biol.">
        <title>Genome analysis of Parmales, the sister group of diatoms, reveals the evolutionary specialization of diatoms from phago-mixotrophs to photoautotrophs.</title>
        <authorList>
            <person name="Ban H."/>
            <person name="Sato S."/>
            <person name="Yoshikawa S."/>
            <person name="Yamada K."/>
            <person name="Nakamura Y."/>
            <person name="Ichinomiya M."/>
            <person name="Sato N."/>
            <person name="Blanc-Mathieu R."/>
            <person name="Endo H."/>
            <person name="Kuwata A."/>
            <person name="Ogata H."/>
        </authorList>
    </citation>
    <scope>NUCLEOTIDE SEQUENCE [LARGE SCALE GENOMIC DNA]</scope>
</reference>
<dbReference type="InterPro" id="IPR004099">
    <property type="entry name" value="Pyr_nucl-diS_OxRdtase_dimer"/>
</dbReference>